<dbReference type="KEGG" id="fls:GLV81_16305"/>
<dbReference type="Gene3D" id="2.40.170.20">
    <property type="entry name" value="TonB-dependent receptor, beta-barrel domain"/>
    <property type="match status" value="1"/>
</dbReference>
<keyword evidence="6" id="KW-0998">Cell outer membrane</keyword>
<dbReference type="Gene3D" id="2.170.130.10">
    <property type="entry name" value="TonB-dependent receptor, plug domain"/>
    <property type="match status" value="1"/>
</dbReference>
<dbReference type="SUPFAM" id="SSF56935">
    <property type="entry name" value="Porins"/>
    <property type="match status" value="1"/>
</dbReference>
<dbReference type="PANTHER" id="PTHR30069:SF28">
    <property type="entry name" value="TONB-DEPENDENT RECEPTOR YNCD-RELATED"/>
    <property type="match status" value="1"/>
</dbReference>
<protein>
    <submittedName>
        <fullName evidence="8">TonB-dependent receptor plug domain-containing protein</fullName>
    </submittedName>
</protein>
<organism evidence="8 9">
    <name type="scientific">Phnomibacter ginsenosidimutans</name>
    <dbReference type="NCBI Taxonomy" id="2676868"/>
    <lineage>
        <taxon>Bacteria</taxon>
        <taxon>Pseudomonadati</taxon>
        <taxon>Bacteroidota</taxon>
        <taxon>Chitinophagia</taxon>
        <taxon>Chitinophagales</taxon>
        <taxon>Chitinophagaceae</taxon>
        <taxon>Phnomibacter</taxon>
    </lineage>
</organism>
<reference evidence="8 9" key="1">
    <citation type="submission" date="2019-11" db="EMBL/GenBank/DDBJ databases">
        <authorList>
            <person name="Im W.T."/>
        </authorList>
    </citation>
    <scope>NUCLEOTIDE SEQUENCE [LARGE SCALE GENOMIC DNA]</scope>
    <source>
        <strain evidence="8 9">SB-02</strain>
    </source>
</reference>
<comment type="subcellular location">
    <subcellularLocation>
        <location evidence="1">Cell outer membrane</location>
        <topology evidence="1">Multi-pass membrane protein</topology>
    </subcellularLocation>
</comment>
<dbReference type="Proteomes" id="UP000426027">
    <property type="component" value="Chromosome"/>
</dbReference>
<dbReference type="Pfam" id="PF07715">
    <property type="entry name" value="Plug"/>
    <property type="match status" value="1"/>
</dbReference>
<evidence type="ECO:0000313" key="9">
    <source>
        <dbReference type="Proteomes" id="UP000426027"/>
    </source>
</evidence>
<keyword evidence="9" id="KW-1185">Reference proteome</keyword>
<keyword evidence="8" id="KW-0675">Receptor</keyword>
<evidence type="ECO:0000256" key="2">
    <source>
        <dbReference type="ARBA" id="ARBA00022448"/>
    </source>
</evidence>
<gene>
    <name evidence="8" type="ORF">GLV81_16305</name>
</gene>
<dbReference type="GO" id="GO:0009279">
    <property type="term" value="C:cell outer membrane"/>
    <property type="evidence" value="ECO:0007669"/>
    <property type="project" value="UniProtKB-SubCell"/>
</dbReference>
<dbReference type="InterPro" id="IPR039426">
    <property type="entry name" value="TonB-dep_rcpt-like"/>
</dbReference>
<proteinExistence type="predicted"/>
<evidence type="ECO:0000313" key="8">
    <source>
        <dbReference type="EMBL" id="QGW29459.1"/>
    </source>
</evidence>
<dbReference type="EMBL" id="CP046566">
    <property type="protein sequence ID" value="QGW29459.1"/>
    <property type="molecule type" value="Genomic_DNA"/>
</dbReference>
<keyword evidence="4" id="KW-0812">Transmembrane</keyword>
<dbReference type="GO" id="GO:0044718">
    <property type="term" value="P:siderophore transmembrane transport"/>
    <property type="evidence" value="ECO:0007669"/>
    <property type="project" value="TreeGrafter"/>
</dbReference>
<evidence type="ECO:0000256" key="3">
    <source>
        <dbReference type="ARBA" id="ARBA00022452"/>
    </source>
</evidence>
<dbReference type="PANTHER" id="PTHR30069">
    <property type="entry name" value="TONB-DEPENDENT OUTER MEMBRANE RECEPTOR"/>
    <property type="match status" value="1"/>
</dbReference>
<keyword evidence="5" id="KW-0472">Membrane</keyword>
<evidence type="ECO:0000256" key="5">
    <source>
        <dbReference type="ARBA" id="ARBA00023136"/>
    </source>
</evidence>
<sequence length="729" mass="80695">MPAGVLKMPMPITRLTTMMVRSNKPSLFELFMYLYFYNLLTTRFLMPLKIGVCLIACFFFQTLKAQSIVSDTLTGTDSASITANPFGLQQRSLSTASIKRYQTNVLQLAAPGNLVTAFNTLPGIRMEERSPGSYRLNIRGSSLRSPFGVRNIKMYYNNLPLTDAGGNTYFNQMTSNSFGTATIVRGPASSMYGAGTGGLVLLESISNEQPLVQAEYSTGSYGLLNLMAAVNFGQKANRNRISYAHNESRGYRDQTAMRRDQLAWTSQLKASDKQTLTATLLYSNMYYQTPGGLTLAEYNSNATAARPAAGGFPSAQQVNAAIYQQNLLAGISSQLKLNGQWSNTTALYGSFATIKNSAIRNYENRSEPHMGARTVFAYEKKLDNSSIKWQSGAEFQAGFFNTQVSRNKLGQRDSLLTNDDQTFYTGFAFTQVEWVWKNGFYANAGASLNINKVKIARLSSLPIVTQERTYNNEVAPRLSAGYKWKNNWETQVTVSKGFSPPTVSELLPSTGRISTDLEAEAGYNVELSQTIRLFNTLSLTSTGFIFNLNNTLVQQRDLSGGDFYINAGSTRQAGVETVLDYVHGFMPKSMVQYLNVSVAHTYNAFTYNDYNKLGVNYNGKQLPGVPKNTIAMRALLQLKHGFYFNANYYHNSSIMLNDANTFRATAFQVLGAKAGYKGKLGKKQRWHVFAGADNLLDTKYSLGNDINAAANRFFNVAPGRLWYAGIGIE</sequence>
<evidence type="ECO:0000259" key="7">
    <source>
        <dbReference type="Pfam" id="PF07715"/>
    </source>
</evidence>
<accession>A0A6I6GWG5</accession>
<evidence type="ECO:0000256" key="4">
    <source>
        <dbReference type="ARBA" id="ARBA00022692"/>
    </source>
</evidence>
<dbReference type="InterPro" id="IPR037066">
    <property type="entry name" value="Plug_dom_sf"/>
</dbReference>
<dbReference type="AlphaFoldDB" id="A0A6I6GWG5"/>
<evidence type="ECO:0000256" key="1">
    <source>
        <dbReference type="ARBA" id="ARBA00004571"/>
    </source>
</evidence>
<feature type="domain" description="TonB-dependent receptor plug" evidence="7">
    <location>
        <begin position="95"/>
        <end position="198"/>
    </location>
</feature>
<dbReference type="InterPro" id="IPR036942">
    <property type="entry name" value="Beta-barrel_TonB_sf"/>
</dbReference>
<dbReference type="InterPro" id="IPR012910">
    <property type="entry name" value="Plug_dom"/>
</dbReference>
<name>A0A6I6GWG5_9BACT</name>
<keyword evidence="2" id="KW-0813">Transport</keyword>
<dbReference type="GO" id="GO:0015344">
    <property type="term" value="F:siderophore uptake transmembrane transporter activity"/>
    <property type="evidence" value="ECO:0007669"/>
    <property type="project" value="TreeGrafter"/>
</dbReference>
<evidence type="ECO:0000256" key="6">
    <source>
        <dbReference type="ARBA" id="ARBA00023237"/>
    </source>
</evidence>
<keyword evidence="3" id="KW-1134">Transmembrane beta strand</keyword>